<accession>F0ZE46</accession>
<gene>
    <name evidence="2" type="ORF">DICPUDRAFT_76642</name>
</gene>
<name>F0ZE46_DICPU</name>
<dbReference type="GO" id="GO:0015969">
    <property type="term" value="P:guanosine tetraphosphate metabolic process"/>
    <property type="evidence" value="ECO:0007669"/>
    <property type="project" value="InterPro"/>
</dbReference>
<dbReference type="Proteomes" id="UP000001064">
    <property type="component" value="Unassembled WGS sequence"/>
</dbReference>
<dbReference type="VEuPathDB" id="AmoebaDB:DICPUDRAFT_76642"/>
<dbReference type="Gene3D" id="3.30.460.10">
    <property type="entry name" value="Beta Polymerase, domain 2"/>
    <property type="match status" value="1"/>
</dbReference>
<keyword evidence="3" id="KW-1185">Reference proteome</keyword>
<organism evidence="2 3">
    <name type="scientific">Dictyostelium purpureum</name>
    <name type="common">Slime mold</name>
    <dbReference type="NCBI Taxonomy" id="5786"/>
    <lineage>
        <taxon>Eukaryota</taxon>
        <taxon>Amoebozoa</taxon>
        <taxon>Evosea</taxon>
        <taxon>Eumycetozoa</taxon>
        <taxon>Dictyostelia</taxon>
        <taxon>Dictyosteliales</taxon>
        <taxon>Dictyosteliaceae</taxon>
        <taxon>Dictyostelium</taxon>
    </lineage>
</organism>
<dbReference type="RefSeq" id="XP_003285701.1">
    <property type="nucleotide sequence ID" value="XM_003285653.1"/>
</dbReference>
<dbReference type="InterPro" id="IPR007685">
    <property type="entry name" value="RelA_SpoT"/>
</dbReference>
<dbReference type="KEGG" id="dpp:DICPUDRAFT_76642"/>
<dbReference type="OrthoDB" id="22224at2759"/>
<protein>
    <recommendedName>
        <fullName evidence="1">RelA/SpoT domain-containing protein</fullName>
    </recommendedName>
</protein>
<evidence type="ECO:0000259" key="1">
    <source>
        <dbReference type="Pfam" id="PF04607"/>
    </source>
</evidence>
<dbReference type="InterPro" id="IPR043519">
    <property type="entry name" value="NT_sf"/>
</dbReference>
<proteinExistence type="predicted"/>
<dbReference type="EMBL" id="GL870991">
    <property type="protein sequence ID" value="EGC37762.1"/>
    <property type="molecule type" value="Genomic_DNA"/>
</dbReference>
<dbReference type="SUPFAM" id="SSF81301">
    <property type="entry name" value="Nucleotidyltransferase"/>
    <property type="match status" value="1"/>
</dbReference>
<dbReference type="eggNOG" id="ENOG502R96H">
    <property type="taxonomic scope" value="Eukaryota"/>
</dbReference>
<evidence type="ECO:0000313" key="2">
    <source>
        <dbReference type="EMBL" id="EGC37762.1"/>
    </source>
</evidence>
<reference evidence="3" key="1">
    <citation type="journal article" date="2011" name="Genome Biol.">
        <title>Comparative genomics of the social amoebae Dictyostelium discoideum and Dictyostelium purpureum.</title>
        <authorList>
            <consortium name="US DOE Joint Genome Institute (JGI-PGF)"/>
            <person name="Sucgang R."/>
            <person name="Kuo A."/>
            <person name="Tian X."/>
            <person name="Salerno W."/>
            <person name="Parikh A."/>
            <person name="Feasley C.L."/>
            <person name="Dalin E."/>
            <person name="Tu H."/>
            <person name="Huang E."/>
            <person name="Barry K."/>
            <person name="Lindquist E."/>
            <person name="Shapiro H."/>
            <person name="Bruce D."/>
            <person name="Schmutz J."/>
            <person name="Salamov A."/>
            <person name="Fey P."/>
            <person name="Gaudet P."/>
            <person name="Anjard C."/>
            <person name="Babu M.M."/>
            <person name="Basu S."/>
            <person name="Bushmanova Y."/>
            <person name="van der Wel H."/>
            <person name="Katoh-Kurasawa M."/>
            <person name="Dinh C."/>
            <person name="Coutinho P.M."/>
            <person name="Saito T."/>
            <person name="Elias M."/>
            <person name="Schaap P."/>
            <person name="Kay R.R."/>
            <person name="Henrissat B."/>
            <person name="Eichinger L."/>
            <person name="Rivero F."/>
            <person name="Putnam N.H."/>
            <person name="West C.M."/>
            <person name="Loomis W.F."/>
            <person name="Chisholm R.L."/>
            <person name="Shaulsky G."/>
            <person name="Strassmann J.E."/>
            <person name="Queller D.C."/>
            <person name="Kuspa A."/>
            <person name="Grigoriev I.V."/>
        </authorList>
    </citation>
    <scope>NUCLEOTIDE SEQUENCE [LARGE SCALE GENOMIC DNA]</scope>
    <source>
        <strain evidence="3">QSDP1</strain>
    </source>
</reference>
<dbReference type="AlphaFoldDB" id="F0ZE46"/>
<feature type="domain" description="RelA/SpoT" evidence="1">
    <location>
        <begin position="67"/>
        <end position="160"/>
    </location>
</feature>
<dbReference type="InParanoid" id="F0ZE46"/>
<dbReference type="GeneID" id="10499215"/>
<dbReference type="Pfam" id="PF04607">
    <property type="entry name" value="RelA_SpoT"/>
    <property type="match status" value="1"/>
</dbReference>
<sequence length="302" mass="35113">MLENIGKSIKKSIDGLDIKNSLHLSNNHKDEFNEETRVELQKKLDEVVAILKSEISSYYLYKDISARVKTVESLNRKLISRKIDNWRELSDYCGAAIIIHPLKTTEEVMEILRNLHKTNNKCKNFKIVKEEIKGPKDSSQFAYRALHCDALYGDCKIEIQRVTPNIITLEISEEICSSTIRQHGKEVPDVGDTIDDTDELKLLIAKKLKYNGPINDWEFNVAYEALKAKNEIKTEEVERLWKEFTNKLHETNNNNLIFKFSQFIMIGETYDPNTISNPKIINDVLNKFESVLKFKTNHFFRV</sequence>
<evidence type="ECO:0000313" key="3">
    <source>
        <dbReference type="Proteomes" id="UP000001064"/>
    </source>
</evidence>